<dbReference type="EMBL" id="ML210347">
    <property type="protein sequence ID" value="TFK19323.1"/>
    <property type="molecule type" value="Genomic_DNA"/>
</dbReference>
<feature type="transmembrane region" description="Helical" evidence="1">
    <location>
        <begin position="155"/>
        <end position="177"/>
    </location>
</feature>
<feature type="transmembrane region" description="Helical" evidence="1">
    <location>
        <begin position="261"/>
        <end position="284"/>
    </location>
</feature>
<evidence type="ECO:0000313" key="3">
    <source>
        <dbReference type="Proteomes" id="UP000307440"/>
    </source>
</evidence>
<evidence type="ECO:0000313" key="2">
    <source>
        <dbReference type="EMBL" id="TFK19323.1"/>
    </source>
</evidence>
<proteinExistence type="predicted"/>
<keyword evidence="1" id="KW-0472">Membrane</keyword>
<evidence type="ECO:0000256" key="1">
    <source>
        <dbReference type="SAM" id="Phobius"/>
    </source>
</evidence>
<accession>A0A5C3KHS8</accession>
<protein>
    <submittedName>
        <fullName evidence="2">Uncharacterized protein</fullName>
    </submittedName>
</protein>
<gene>
    <name evidence="2" type="ORF">FA15DRAFT_674554</name>
</gene>
<reference evidence="2 3" key="1">
    <citation type="journal article" date="2019" name="Nat. Ecol. Evol.">
        <title>Megaphylogeny resolves global patterns of mushroom evolution.</title>
        <authorList>
            <person name="Varga T."/>
            <person name="Krizsan K."/>
            <person name="Foldi C."/>
            <person name="Dima B."/>
            <person name="Sanchez-Garcia M."/>
            <person name="Sanchez-Ramirez S."/>
            <person name="Szollosi G.J."/>
            <person name="Szarkandi J.G."/>
            <person name="Papp V."/>
            <person name="Albert L."/>
            <person name="Andreopoulos W."/>
            <person name="Angelini C."/>
            <person name="Antonin V."/>
            <person name="Barry K.W."/>
            <person name="Bougher N.L."/>
            <person name="Buchanan P."/>
            <person name="Buyck B."/>
            <person name="Bense V."/>
            <person name="Catcheside P."/>
            <person name="Chovatia M."/>
            <person name="Cooper J."/>
            <person name="Damon W."/>
            <person name="Desjardin D."/>
            <person name="Finy P."/>
            <person name="Geml J."/>
            <person name="Haridas S."/>
            <person name="Hughes K."/>
            <person name="Justo A."/>
            <person name="Karasinski D."/>
            <person name="Kautmanova I."/>
            <person name="Kiss B."/>
            <person name="Kocsube S."/>
            <person name="Kotiranta H."/>
            <person name="LaButti K.M."/>
            <person name="Lechner B.E."/>
            <person name="Liimatainen K."/>
            <person name="Lipzen A."/>
            <person name="Lukacs Z."/>
            <person name="Mihaltcheva S."/>
            <person name="Morgado L.N."/>
            <person name="Niskanen T."/>
            <person name="Noordeloos M.E."/>
            <person name="Ohm R.A."/>
            <person name="Ortiz-Santana B."/>
            <person name="Ovrebo C."/>
            <person name="Racz N."/>
            <person name="Riley R."/>
            <person name="Savchenko A."/>
            <person name="Shiryaev A."/>
            <person name="Soop K."/>
            <person name="Spirin V."/>
            <person name="Szebenyi C."/>
            <person name="Tomsovsky M."/>
            <person name="Tulloss R.E."/>
            <person name="Uehling J."/>
            <person name="Grigoriev I.V."/>
            <person name="Vagvolgyi C."/>
            <person name="Papp T."/>
            <person name="Martin F.M."/>
            <person name="Miettinen O."/>
            <person name="Hibbett D.S."/>
            <person name="Nagy L.G."/>
        </authorList>
    </citation>
    <scope>NUCLEOTIDE SEQUENCE [LARGE SCALE GENOMIC DNA]</scope>
    <source>
        <strain evidence="2 3">CBS 121175</strain>
    </source>
</reference>
<keyword evidence="1" id="KW-0812">Transmembrane</keyword>
<keyword evidence="3" id="KW-1185">Reference proteome</keyword>
<dbReference type="Proteomes" id="UP000307440">
    <property type="component" value="Unassembled WGS sequence"/>
</dbReference>
<organism evidence="2 3">
    <name type="scientific">Coprinopsis marcescibilis</name>
    <name type="common">Agaric fungus</name>
    <name type="synonym">Psathyrella marcescibilis</name>
    <dbReference type="NCBI Taxonomy" id="230819"/>
    <lineage>
        <taxon>Eukaryota</taxon>
        <taxon>Fungi</taxon>
        <taxon>Dikarya</taxon>
        <taxon>Basidiomycota</taxon>
        <taxon>Agaricomycotina</taxon>
        <taxon>Agaricomycetes</taxon>
        <taxon>Agaricomycetidae</taxon>
        <taxon>Agaricales</taxon>
        <taxon>Agaricineae</taxon>
        <taxon>Psathyrellaceae</taxon>
        <taxon>Coprinopsis</taxon>
    </lineage>
</organism>
<dbReference type="AlphaFoldDB" id="A0A5C3KHS8"/>
<sequence>MGACYTVYTYTAGYKAIDHWKDSCLHFDLSSSDSQRFSPQHNRIGEPRSQRNRLNIKVTRQHQQCFYTNRWTNLVNVPIGAIEETSESPDQYCASARAAMICDIKATLRLFCCPDVHPYMNTVRSHSSGASHPSLFYLTQQETATNVMNTLTRPLTVLASLSFLTSTVVLVLGALVLPITPAMWIIPGAFVANTVCLSLVTFITQDPGRTTRFYSIFTVGGAFALTVVWTAVLAIALTFTTLITMRSFDVPQGVVPYHKPILISACATALLQTAIKVAFAILLYKEQRRAKYQAKWRWNITLNASKWSITKAEPI</sequence>
<feature type="transmembrane region" description="Helical" evidence="1">
    <location>
        <begin position="216"/>
        <end position="241"/>
    </location>
</feature>
<feature type="transmembrane region" description="Helical" evidence="1">
    <location>
        <begin position="183"/>
        <end position="204"/>
    </location>
</feature>
<dbReference type="OrthoDB" id="2893947at2759"/>
<name>A0A5C3KHS8_COPMA</name>
<keyword evidence="1" id="KW-1133">Transmembrane helix</keyword>